<keyword evidence="3" id="KW-0378">Hydrolase</keyword>
<keyword evidence="3" id="KW-0645">Protease</keyword>
<dbReference type="PRINTS" id="PR00482">
    <property type="entry name" value="OMPTIN"/>
</dbReference>
<keyword evidence="4" id="KW-1185">Reference proteome</keyword>
<keyword evidence="2" id="KW-0732">Signal</keyword>
<feature type="active site" evidence="1">
    <location>
        <position position="228"/>
    </location>
</feature>
<feature type="chain" id="PRO_5037437143" evidence="2">
    <location>
        <begin position="24"/>
        <end position="311"/>
    </location>
</feature>
<dbReference type="Proteomes" id="UP000633219">
    <property type="component" value="Unassembled WGS sequence"/>
</dbReference>
<comment type="caution">
    <text evidence="3">The sequence shown here is derived from an EMBL/GenBank/DDBJ whole genome shotgun (WGS) entry which is preliminary data.</text>
</comment>
<dbReference type="Pfam" id="PF01278">
    <property type="entry name" value="Omptin"/>
    <property type="match status" value="1"/>
</dbReference>
<protein>
    <submittedName>
        <fullName evidence="3">Omptin family outer membrane protease</fullName>
    </submittedName>
</protein>
<evidence type="ECO:0000256" key="1">
    <source>
        <dbReference type="PIRSR" id="PIRSR001522-1"/>
    </source>
</evidence>
<evidence type="ECO:0000313" key="3">
    <source>
        <dbReference type="EMBL" id="MBL0371282.1"/>
    </source>
</evidence>
<feature type="active site" evidence="1">
    <location>
        <position position="102"/>
    </location>
</feature>
<reference evidence="3" key="1">
    <citation type="submission" date="2021-01" db="EMBL/GenBank/DDBJ databases">
        <title>Rhizobium sp. strain KVB221 16S ribosomal RNA gene Genome sequencing and assembly.</title>
        <authorList>
            <person name="Kang M."/>
        </authorList>
    </citation>
    <scope>NUCLEOTIDE SEQUENCE</scope>
    <source>
        <strain evidence="3">KVB221</strain>
    </source>
</reference>
<dbReference type="GO" id="GO:0009279">
    <property type="term" value="C:cell outer membrane"/>
    <property type="evidence" value="ECO:0007669"/>
    <property type="project" value="InterPro"/>
</dbReference>
<feature type="active site" evidence="1">
    <location>
        <position position="226"/>
    </location>
</feature>
<dbReference type="AlphaFoldDB" id="A0A936YM61"/>
<accession>A0A936YM61</accession>
<dbReference type="EMBL" id="JAEQNC010000002">
    <property type="protein sequence ID" value="MBL0371282.1"/>
    <property type="molecule type" value="Genomic_DNA"/>
</dbReference>
<evidence type="ECO:0000313" key="4">
    <source>
        <dbReference type="Proteomes" id="UP000633219"/>
    </source>
</evidence>
<dbReference type="PIRSF" id="PIRSF001522">
    <property type="entry name" value="Peptidase_A26"/>
    <property type="match status" value="1"/>
</dbReference>
<evidence type="ECO:0000256" key="2">
    <source>
        <dbReference type="SAM" id="SignalP"/>
    </source>
</evidence>
<dbReference type="InterPro" id="IPR020080">
    <property type="entry name" value="OM_adhesin/peptidase_omptin"/>
</dbReference>
<proteinExistence type="predicted"/>
<feature type="active site" evidence="1">
    <location>
        <position position="104"/>
    </location>
</feature>
<name>A0A936YM61_9HYPH</name>
<organism evidence="3 4">
    <name type="scientific">Rhizobium setariae</name>
    <dbReference type="NCBI Taxonomy" id="2801340"/>
    <lineage>
        <taxon>Bacteria</taxon>
        <taxon>Pseudomonadati</taxon>
        <taxon>Pseudomonadota</taxon>
        <taxon>Alphaproteobacteria</taxon>
        <taxon>Hyphomicrobiales</taxon>
        <taxon>Rhizobiaceae</taxon>
        <taxon>Rhizobium/Agrobacterium group</taxon>
        <taxon>Rhizobium</taxon>
    </lineage>
</organism>
<feature type="signal peptide" evidence="2">
    <location>
        <begin position="1"/>
        <end position="23"/>
    </location>
</feature>
<dbReference type="InterPro" id="IPR053724">
    <property type="entry name" value="OMP_A26_sf"/>
</dbReference>
<dbReference type="GO" id="GO:0006508">
    <property type="term" value="P:proteolysis"/>
    <property type="evidence" value="ECO:0007669"/>
    <property type="project" value="UniProtKB-KW"/>
</dbReference>
<dbReference type="InterPro" id="IPR000036">
    <property type="entry name" value="Peptidase_A26_omptin"/>
</dbReference>
<dbReference type="GO" id="GO:0004190">
    <property type="term" value="F:aspartic-type endopeptidase activity"/>
    <property type="evidence" value="ECO:0007669"/>
    <property type="project" value="InterPro"/>
</dbReference>
<dbReference type="Gene3D" id="2.40.128.90">
    <property type="entry name" value="OMPT-like"/>
    <property type="match status" value="1"/>
</dbReference>
<gene>
    <name evidence="3" type="ORF">JJB09_04505</name>
</gene>
<dbReference type="RefSeq" id="WP_201653720.1">
    <property type="nucleotide sequence ID" value="NZ_JAEQNC010000002.1"/>
</dbReference>
<dbReference type="SUPFAM" id="SSF69917">
    <property type="entry name" value="OMPT-like"/>
    <property type="match status" value="1"/>
</dbReference>
<sequence length="311" mass="34015">MGLQLRTAAAIGMLIAGGQCVLAADMEAQSADGTVSISGSYGLTSLKANEFVWEGSTKVSQLKWNSKYVSTFTGDLKLELPKDWYLNARATIGLDGNGHMADFDWMAAGQPWSHRSLHPDTRLNHYLVGGVEVGRELLSHEGTDISLGAGFKYTDVKWAAWGGSYVYSTSGFRDDRGNFPDDEKGISYRQAWPVPYLGANLSHTEGAWTFAGSLQAGVAVDAYGTDDHWMRDLRFYDYYFTKPAVSVSASAEYALRDSMLLFVSGSFDKMFSARADTRVVNKNNGRESWFDDGAGGDFRAMTVSIGLKAAF</sequence>